<proteinExistence type="predicted"/>
<dbReference type="EMBL" id="JBHMCF010000057">
    <property type="protein sequence ID" value="MFB9476953.1"/>
    <property type="molecule type" value="Genomic_DNA"/>
</dbReference>
<feature type="compositionally biased region" description="Low complexity" evidence="1">
    <location>
        <begin position="89"/>
        <end position="98"/>
    </location>
</feature>
<accession>A0ABV5P301</accession>
<reference evidence="2 3" key="1">
    <citation type="submission" date="2024-09" db="EMBL/GenBank/DDBJ databases">
        <authorList>
            <person name="Sun Q."/>
            <person name="Mori K."/>
        </authorList>
    </citation>
    <scope>NUCLEOTIDE SEQUENCE [LARGE SCALE GENOMIC DNA]</scope>
    <source>
        <strain evidence="2 3">JCM 3324</strain>
    </source>
</reference>
<feature type="compositionally biased region" description="Acidic residues" evidence="1">
    <location>
        <begin position="99"/>
        <end position="108"/>
    </location>
</feature>
<evidence type="ECO:0000256" key="1">
    <source>
        <dbReference type="SAM" id="MobiDB-lite"/>
    </source>
</evidence>
<protein>
    <submittedName>
        <fullName evidence="2">Uncharacterized protein</fullName>
    </submittedName>
</protein>
<dbReference type="Proteomes" id="UP001589568">
    <property type="component" value="Unassembled WGS sequence"/>
</dbReference>
<evidence type="ECO:0000313" key="2">
    <source>
        <dbReference type="EMBL" id="MFB9476953.1"/>
    </source>
</evidence>
<sequence>MTSTTTDFDDFEGFEGLDFGDLDPELAAAMAQPVAADEPASNEPASDEPAGEECPAAPEPETADDDGTPPLEGQIVAKPADEPADEPAEQPAAVAPGQEDQDQEDGEGDKEPTLDLEGVKAAGEELATLDALSKWVKEEAAAKAAEYAPMMARAVNELGMQRTIDLYTPDGTKVGTWNVSEPKIELVWKQKETLEFARSEAPHNVEKVVAPAALTYPDVIAYIEMTHPSLVMEQVRPAYLKLLAERATEDGHVPDRNGELVKLADRKKIPSDGKGRSGWTKATKNRPGGRDLLITAWRMRKTQAARELMPIPDQGQGQDG</sequence>
<organism evidence="2 3">
    <name type="scientific">Nonomuraea salmonea</name>
    <dbReference type="NCBI Taxonomy" id="46181"/>
    <lineage>
        <taxon>Bacteria</taxon>
        <taxon>Bacillati</taxon>
        <taxon>Actinomycetota</taxon>
        <taxon>Actinomycetes</taxon>
        <taxon>Streptosporangiales</taxon>
        <taxon>Streptosporangiaceae</taxon>
        <taxon>Nonomuraea</taxon>
    </lineage>
</organism>
<feature type="region of interest" description="Disordered" evidence="1">
    <location>
        <begin position="1"/>
        <end position="113"/>
    </location>
</feature>
<comment type="caution">
    <text evidence="2">The sequence shown here is derived from an EMBL/GenBank/DDBJ whole genome shotgun (WGS) entry which is preliminary data.</text>
</comment>
<name>A0ABV5P301_9ACTN</name>
<gene>
    <name evidence="2" type="ORF">ACFFR3_46315</name>
</gene>
<evidence type="ECO:0000313" key="3">
    <source>
        <dbReference type="Proteomes" id="UP001589568"/>
    </source>
</evidence>
<dbReference type="RefSeq" id="WP_379485242.1">
    <property type="nucleotide sequence ID" value="NZ_JBHMCF010000057.1"/>
</dbReference>
<keyword evidence="3" id="KW-1185">Reference proteome</keyword>
<feature type="region of interest" description="Disordered" evidence="1">
    <location>
        <begin position="268"/>
        <end position="290"/>
    </location>
</feature>
<feature type="compositionally biased region" description="Acidic residues" evidence="1">
    <location>
        <begin position="7"/>
        <end position="24"/>
    </location>
</feature>